<protein>
    <submittedName>
        <fullName evidence="12">Putative mannose lectin ergic-53 involved in glycoprotein traffic</fullName>
    </submittedName>
</protein>
<evidence type="ECO:0000259" key="11">
    <source>
        <dbReference type="PROSITE" id="PS51328"/>
    </source>
</evidence>
<evidence type="ECO:0000256" key="1">
    <source>
        <dbReference type="ARBA" id="ARBA00004151"/>
    </source>
</evidence>
<dbReference type="KEGG" id="oti:135376577"/>
<evidence type="ECO:0000256" key="8">
    <source>
        <dbReference type="SAM" id="Coils"/>
    </source>
</evidence>
<evidence type="ECO:0000256" key="5">
    <source>
        <dbReference type="ARBA" id="ARBA00022989"/>
    </source>
</evidence>
<dbReference type="CTD" id="44679"/>
<dbReference type="Gene3D" id="2.60.120.200">
    <property type="match status" value="1"/>
</dbReference>
<dbReference type="PROSITE" id="PS51328">
    <property type="entry name" value="L_LECTIN_LIKE"/>
    <property type="match status" value="1"/>
</dbReference>
<feature type="transmembrane region" description="Helical" evidence="9">
    <location>
        <begin position="474"/>
        <end position="493"/>
    </location>
</feature>
<dbReference type="InterPro" id="IPR013320">
    <property type="entry name" value="ConA-like_dom_sf"/>
</dbReference>
<organism evidence="12">
    <name type="scientific">Ornithodoros turicata</name>
    <dbReference type="NCBI Taxonomy" id="34597"/>
    <lineage>
        <taxon>Eukaryota</taxon>
        <taxon>Metazoa</taxon>
        <taxon>Ecdysozoa</taxon>
        <taxon>Arthropoda</taxon>
        <taxon>Chelicerata</taxon>
        <taxon>Arachnida</taxon>
        <taxon>Acari</taxon>
        <taxon>Parasitiformes</taxon>
        <taxon>Ixodida</taxon>
        <taxon>Ixodoidea</taxon>
        <taxon>Argasidae</taxon>
        <taxon>Ornithodorinae</taxon>
        <taxon>Ornithodoros</taxon>
    </lineage>
</organism>
<dbReference type="GO" id="GO:0030134">
    <property type="term" value="C:COPII-coated ER to Golgi transport vesicle"/>
    <property type="evidence" value="ECO:0007669"/>
    <property type="project" value="TreeGrafter"/>
</dbReference>
<keyword evidence="7" id="KW-1015">Disulfide bond</keyword>
<feature type="signal peptide" evidence="10">
    <location>
        <begin position="1"/>
        <end position="23"/>
    </location>
</feature>
<keyword evidence="2 9" id="KW-0812">Transmembrane</keyword>
<dbReference type="AlphaFoldDB" id="A0A2R5LGD5"/>
<dbReference type="GO" id="GO:0000139">
    <property type="term" value="C:Golgi membrane"/>
    <property type="evidence" value="ECO:0007669"/>
    <property type="project" value="TreeGrafter"/>
</dbReference>
<dbReference type="GO" id="GO:0033116">
    <property type="term" value="C:endoplasmic reticulum-Golgi intermediate compartment membrane"/>
    <property type="evidence" value="ECO:0007669"/>
    <property type="project" value="UniProtKB-SubCell"/>
</dbReference>
<evidence type="ECO:0000313" key="12">
    <source>
        <dbReference type="EMBL" id="MBY08572.1"/>
    </source>
</evidence>
<dbReference type="FunFam" id="2.60.120.200:FF:000028">
    <property type="entry name" value="Blast:Protein ERGIC-53"/>
    <property type="match status" value="1"/>
</dbReference>
<evidence type="ECO:0000256" key="3">
    <source>
        <dbReference type="ARBA" id="ARBA00022729"/>
    </source>
</evidence>
<dbReference type="InterPro" id="IPR005052">
    <property type="entry name" value="Lectin_leg"/>
</dbReference>
<dbReference type="GO" id="GO:0005537">
    <property type="term" value="F:D-mannose binding"/>
    <property type="evidence" value="ECO:0007669"/>
    <property type="project" value="TreeGrafter"/>
</dbReference>
<comment type="subcellular location">
    <subcellularLocation>
        <location evidence="1">Endoplasmic reticulum-Golgi intermediate compartment membrane</location>
        <topology evidence="1">Single-pass type I membrane protein</topology>
    </subcellularLocation>
</comment>
<keyword evidence="4 12" id="KW-0430">Lectin</keyword>
<dbReference type="RefSeq" id="XP_064465180.1">
    <property type="nucleotide sequence ID" value="XM_064609110.1"/>
</dbReference>
<evidence type="ECO:0000256" key="10">
    <source>
        <dbReference type="SAM" id="SignalP"/>
    </source>
</evidence>
<evidence type="ECO:0000256" key="2">
    <source>
        <dbReference type="ARBA" id="ARBA00022692"/>
    </source>
</evidence>
<dbReference type="Pfam" id="PF03388">
    <property type="entry name" value="Lectin_leg-like"/>
    <property type="match status" value="1"/>
</dbReference>
<dbReference type="GO" id="GO:0005789">
    <property type="term" value="C:endoplasmic reticulum membrane"/>
    <property type="evidence" value="ECO:0007669"/>
    <property type="project" value="TreeGrafter"/>
</dbReference>
<feature type="coiled-coil region" evidence="8">
    <location>
        <begin position="261"/>
        <end position="299"/>
    </location>
</feature>
<evidence type="ECO:0000256" key="4">
    <source>
        <dbReference type="ARBA" id="ARBA00022734"/>
    </source>
</evidence>
<keyword evidence="3 10" id="KW-0732">Signal</keyword>
<dbReference type="SUPFAM" id="SSF49899">
    <property type="entry name" value="Concanavalin A-like lectins/glucanases"/>
    <property type="match status" value="1"/>
</dbReference>
<reference evidence="12" key="1">
    <citation type="submission" date="2018-03" db="EMBL/GenBank/DDBJ databases">
        <title>The relapsing fever spirochete Borrelia turicatae persists in the highly oxidative environment of its soft-bodied tick vector.</title>
        <authorList>
            <person name="Bourret T.J."/>
            <person name="Boyle W.K."/>
            <person name="Valenzuela J.G."/>
            <person name="Oliveira F."/>
            <person name="Lopez J.E."/>
        </authorList>
    </citation>
    <scope>NUCLEOTIDE SEQUENCE</scope>
    <source>
        <strain evidence="12">Kansas strain/isolate</strain>
        <tissue evidence="12">Salivary glands</tissue>
    </source>
</reference>
<keyword evidence="6 9" id="KW-0472">Membrane</keyword>
<feature type="domain" description="L-type lectin-like" evidence="11">
    <location>
        <begin position="28"/>
        <end position="251"/>
    </location>
</feature>
<keyword evidence="5 9" id="KW-1133">Transmembrane helix</keyword>
<name>A0A2R5LGD5_9ACAR</name>
<dbReference type="GO" id="GO:0006888">
    <property type="term" value="P:endoplasmic reticulum to Golgi vesicle-mediated transport"/>
    <property type="evidence" value="ECO:0007669"/>
    <property type="project" value="TreeGrafter"/>
</dbReference>
<evidence type="ECO:0000256" key="7">
    <source>
        <dbReference type="ARBA" id="ARBA00023157"/>
    </source>
</evidence>
<keyword evidence="8" id="KW-0175">Coiled coil</keyword>
<proteinExistence type="predicted"/>
<evidence type="ECO:0000256" key="6">
    <source>
        <dbReference type="ARBA" id="ARBA00023136"/>
    </source>
</evidence>
<dbReference type="EMBL" id="GGLE01004446">
    <property type="protein sequence ID" value="MBY08572.1"/>
    <property type="molecule type" value="Transcribed_RNA"/>
</dbReference>
<accession>A0A2R5LGD5</accession>
<evidence type="ECO:0000256" key="9">
    <source>
        <dbReference type="SAM" id="Phobius"/>
    </source>
</evidence>
<feature type="chain" id="PRO_5015338950" evidence="10">
    <location>
        <begin position="24"/>
        <end position="505"/>
    </location>
</feature>
<dbReference type="GeneID" id="135376577"/>
<dbReference type="CDD" id="cd06902">
    <property type="entry name" value="lectin_ERGIC-53_ERGL"/>
    <property type="match status" value="1"/>
</dbReference>
<dbReference type="PANTHER" id="PTHR12223">
    <property type="entry name" value="VESICULAR MANNOSE-BINDING LECTIN"/>
    <property type="match status" value="1"/>
</dbReference>
<dbReference type="PANTHER" id="PTHR12223:SF28">
    <property type="entry name" value="LECTIN, MANNOSE BINDING 1 LIKE"/>
    <property type="match status" value="1"/>
</dbReference>
<dbReference type="InterPro" id="IPR051136">
    <property type="entry name" value="Intracellular_Lectin-GPT"/>
</dbReference>
<sequence length="505" mass="56885">MASSGNMLIFSVLLIICICLCHGELAHKKFEYKYSFKGPYLAQKDSTVPFWEYEGHALASDDMVRITPSLRSQKGSMWTKSKTAFDWWEIEIIFRVTGRGRLGADGLAFWFTDRRMPPGPVFGSSDKWVGLGVFMDSFDNDNKNNNPYVMAMVNDGTKEYDHNSDGSNQQLSGCLRDFRNKPFPARVKIEYYKNVISIMMHSGNTNSDEDYELCLRAENVFLPQFGHFGISAATGGLADDHDVLKFLTSSLYLPGTQPTTQGMAEAEKEKFSKEYEQYKEKLEKQKEEYRKLHPEEAARREMEHGPDQQYDTQQQRELRQIFETQNHMFEGVKAVHRKLDEILGRQERTLSLVSTIQTGGVASHQPMGQGQPMVAGPGGMQRHEVDSVLASQREIVQAVHEIKSFVAEVHQRTSTILAAQQQGGTAGAGAASTGYEHMQTLNELKDSLNDVKRDVAYASKVQRACPTVSCLSPAIFFLFGGVQLAVMIGYMMYRSNKEAAAKKFY</sequence>